<feature type="compositionally biased region" description="Basic and acidic residues" evidence="1">
    <location>
        <begin position="66"/>
        <end position="85"/>
    </location>
</feature>
<evidence type="ECO:0000256" key="1">
    <source>
        <dbReference type="SAM" id="MobiDB-lite"/>
    </source>
</evidence>
<comment type="caution">
    <text evidence="2">The sequence shown here is derived from an EMBL/GenBank/DDBJ whole genome shotgun (WGS) entry which is preliminary data.</text>
</comment>
<feature type="region of interest" description="Disordered" evidence="1">
    <location>
        <begin position="382"/>
        <end position="406"/>
    </location>
</feature>
<accession>A0ABQ9I7U0</accession>
<evidence type="ECO:0000313" key="2">
    <source>
        <dbReference type="EMBL" id="KAJ8892043.1"/>
    </source>
</evidence>
<proteinExistence type="predicted"/>
<dbReference type="Proteomes" id="UP001159363">
    <property type="component" value="Chromosome 2"/>
</dbReference>
<feature type="region of interest" description="Disordered" evidence="1">
    <location>
        <begin position="244"/>
        <end position="271"/>
    </location>
</feature>
<gene>
    <name evidence="2" type="ORF">PR048_004610</name>
</gene>
<dbReference type="EMBL" id="JARBHB010000002">
    <property type="protein sequence ID" value="KAJ8892043.1"/>
    <property type="molecule type" value="Genomic_DNA"/>
</dbReference>
<feature type="region of interest" description="Disordered" evidence="1">
    <location>
        <begin position="66"/>
        <end position="89"/>
    </location>
</feature>
<feature type="compositionally biased region" description="Basic and acidic residues" evidence="1">
    <location>
        <begin position="245"/>
        <end position="261"/>
    </location>
</feature>
<name>A0ABQ9I7U0_9NEOP</name>
<keyword evidence="3" id="KW-1185">Reference proteome</keyword>
<evidence type="ECO:0000313" key="3">
    <source>
        <dbReference type="Proteomes" id="UP001159363"/>
    </source>
</evidence>
<protein>
    <submittedName>
        <fullName evidence="2">Uncharacterized protein</fullName>
    </submittedName>
</protein>
<organism evidence="2 3">
    <name type="scientific">Dryococelus australis</name>
    <dbReference type="NCBI Taxonomy" id="614101"/>
    <lineage>
        <taxon>Eukaryota</taxon>
        <taxon>Metazoa</taxon>
        <taxon>Ecdysozoa</taxon>
        <taxon>Arthropoda</taxon>
        <taxon>Hexapoda</taxon>
        <taxon>Insecta</taxon>
        <taxon>Pterygota</taxon>
        <taxon>Neoptera</taxon>
        <taxon>Polyneoptera</taxon>
        <taxon>Phasmatodea</taxon>
        <taxon>Verophasmatodea</taxon>
        <taxon>Anareolatae</taxon>
        <taxon>Phasmatidae</taxon>
        <taxon>Eurycanthinae</taxon>
        <taxon>Dryococelus</taxon>
    </lineage>
</organism>
<reference evidence="2 3" key="1">
    <citation type="submission" date="2023-02" db="EMBL/GenBank/DDBJ databases">
        <title>LHISI_Scaffold_Assembly.</title>
        <authorList>
            <person name="Stuart O.P."/>
            <person name="Cleave R."/>
            <person name="Magrath M.J.L."/>
            <person name="Mikheyev A.S."/>
        </authorList>
    </citation>
    <scope>NUCLEOTIDE SEQUENCE [LARGE SCALE GENOMIC DNA]</scope>
    <source>
        <strain evidence="2">Daus_M_001</strain>
        <tissue evidence="2">Leg muscle</tissue>
    </source>
</reference>
<sequence length="668" mass="75708">MITKSGDRVWHCSSEFIVYIQNSITPLDCQRIKEYVTLSEDSEASRVGLGRRRRIAMSKYRNRILSERASQRQSSDTHKTQNDRVKRCRKRKKIIKASERVNVDVFTQNKRPFARPSVGHVIFNQSEGNFISILQPVKYISNLNFRQTDGWATALWSRWSPTAKKNLVRFSTASPVFSHVGNVADAAFGRWVFSGFSHFPYSCIPPLLHLFILAGTQDLTVNSRQNHFNVELLHRRTLRVSEVSMDQRRNERAEETRDPRENPSTNGIVRRENPDSEVDCLFMAAVGVRFSLELRRCRRKSCVRFTLKLLSPEHLQQEGHFCKFGYCSNPGAALPLTTDSTSPGGAQRTRPLRAGTAEVDIEPEPHRNSHPVVLLSQKWLSEHQTPRRPGSKPNPRSPPLPGRPSVYARHTAYVDHQGRRIQELVLRSWRARSAMFTLRGRAHLFPIYSLCSAGTRAVMSSEFCVCLSGVHCWLLYGPFILKWNLAKRSATLKAQAHFPSQTSVKVNLHVTNIPVDVGRGRKIENTMTISINKPVNKIIADDLVVENEIGHWPEACCGLIRSVIIEFRLLVRTEPVAPEPLIMLLSLCDPCEFTVNPRHYLQQQIISSPVSAILHTEVCHPCSEAVGGLGTPDIWNYLPSIVTNFTECMSLREPDKCMQVGAVTVFYG</sequence>